<dbReference type="Proteomes" id="UP000286931">
    <property type="component" value="Unassembled WGS sequence"/>
</dbReference>
<dbReference type="InterPro" id="IPR000073">
    <property type="entry name" value="AB_hydrolase_1"/>
</dbReference>
<dbReference type="Gene3D" id="3.40.50.1820">
    <property type="entry name" value="alpha/beta hydrolase"/>
    <property type="match status" value="1"/>
</dbReference>
<comment type="similarity">
    <text evidence="2">Belongs to the AB hydrolase superfamily. FUS2 hydrolase family.</text>
</comment>
<proteinExistence type="inferred from homology"/>
<sequence length="311" mass="33933">MRHDVEFAGAHAVPLRGWLYLPERARRPVPGVVMTHGFSCTRGMGLEGFARAFAAAGLGVLLYDHRNFGDSGGEPRGRINLFAQARDYRYALDRLADHARIDAGRLAVWGSSLSAAAALTVAAVDDRVKAVVANVPFAAHRDVDYADHALAGARFAEMRRALDRDTQGRPRPDTAADIDAPLAGPRPVVALDGPDDEAFMPAAEATAWFKQYADRPETGWTNRYTWCPAGMDRLFDPGAALPHLGDTPVLMTVALDDRIIAKDVTLAAYQRLRGPKPLELLDGDHFSTYDNAPAFTRTCTAMCDFLTETLR</sequence>
<dbReference type="AlphaFoldDB" id="A0A401Z6X5"/>
<evidence type="ECO:0000313" key="4">
    <source>
        <dbReference type="EMBL" id="GCE02604.1"/>
    </source>
</evidence>
<keyword evidence="5" id="KW-1185">Reference proteome</keyword>
<reference evidence="4 5" key="1">
    <citation type="submission" date="2018-12" db="EMBL/GenBank/DDBJ databases">
        <title>Draft genome sequence of Embleya hyalina NBRC 13850T.</title>
        <authorList>
            <person name="Komaki H."/>
            <person name="Hosoyama A."/>
            <person name="Kimura A."/>
            <person name="Ichikawa N."/>
            <person name="Tamura T."/>
        </authorList>
    </citation>
    <scope>NUCLEOTIDE SEQUENCE [LARGE SCALE GENOMIC DNA]</scope>
    <source>
        <strain evidence="4 5">NBRC 13850</strain>
    </source>
</reference>
<accession>A0A401Z6X5</accession>
<gene>
    <name evidence="4" type="ORF">EHYA_10381</name>
</gene>
<dbReference type="OrthoDB" id="5902829at2"/>
<dbReference type="GO" id="GO:0052689">
    <property type="term" value="F:carboxylic ester hydrolase activity"/>
    <property type="evidence" value="ECO:0007669"/>
    <property type="project" value="UniProtKB-ARBA"/>
</dbReference>
<dbReference type="RefSeq" id="WP_126644087.1">
    <property type="nucleotide sequence ID" value="NZ_BIFH01000070.1"/>
</dbReference>
<evidence type="ECO:0000313" key="5">
    <source>
        <dbReference type="Proteomes" id="UP000286931"/>
    </source>
</evidence>
<dbReference type="InterPro" id="IPR029058">
    <property type="entry name" value="AB_hydrolase_fold"/>
</dbReference>
<feature type="domain" description="AB hydrolase-1" evidence="3">
    <location>
        <begin position="32"/>
        <end position="291"/>
    </location>
</feature>
<evidence type="ECO:0000259" key="3">
    <source>
        <dbReference type="Pfam" id="PF00561"/>
    </source>
</evidence>
<keyword evidence="1 4" id="KW-0378">Hydrolase</keyword>
<protein>
    <submittedName>
        <fullName evidence="4">Alpha/beta hydrolase</fullName>
    </submittedName>
</protein>
<evidence type="ECO:0000256" key="1">
    <source>
        <dbReference type="ARBA" id="ARBA00022801"/>
    </source>
</evidence>
<dbReference type="SUPFAM" id="SSF53474">
    <property type="entry name" value="alpha/beta-Hydrolases"/>
    <property type="match status" value="1"/>
</dbReference>
<evidence type="ECO:0000256" key="2">
    <source>
        <dbReference type="ARBA" id="ARBA00038115"/>
    </source>
</evidence>
<name>A0A401Z6X5_9ACTN</name>
<dbReference type="PANTHER" id="PTHR22946:SF9">
    <property type="entry name" value="POLYKETIDE TRANSFERASE AF380"/>
    <property type="match status" value="1"/>
</dbReference>
<dbReference type="Gene3D" id="1.10.10.800">
    <property type="match status" value="1"/>
</dbReference>
<dbReference type="InterPro" id="IPR050261">
    <property type="entry name" value="FrsA_esterase"/>
</dbReference>
<dbReference type="EMBL" id="BIFH01000070">
    <property type="protein sequence ID" value="GCE02604.1"/>
    <property type="molecule type" value="Genomic_DNA"/>
</dbReference>
<comment type="caution">
    <text evidence="4">The sequence shown here is derived from an EMBL/GenBank/DDBJ whole genome shotgun (WGS) entry which is preliminary data.</text>
</comment>
<organism evidence="4 5">
    <name type="scientific">Embleya hyalina</name>
    <dbReference type="NCBI Taxonomy" id="516124"/>
    <lineage>
        <taxon>Bacteria</taxon>
        <taxon>Bacillati</taxon>
        <taxon>Actinomycetota</taxon>
        <taxon>Actinomycetes</taxon>
        <taxon>Kitasatosporales</taxon>
        <taxon>Streptomycetaceae</taxon>
        <taxon>Embleya</taxon>
    </lineage>
</organism>
<dbReference type="PANTHER" id="PTHR22946">
    <property type="entry name" value="DIENELACTONE HYDROLASE DOMAIN-CONTAINING PROTEIN-RELATED"/>
    <property type="match status" value="1"/>
</dbReference>
<dbReference type="Pfam" id="PF00561">
    <property type="entry name" value="Abhydrolase_1"/>
    <property type="match status" value="1"/>
</dbReference>